<keyword evidence="3" id="KW-1185">Reference proteome</keyword>
<proteinExistence type="predicted"/>
<dbReference type="Proteomes" id="UP000054007">
    <property type="component" value="Unassembled WGS sequence"/>
</dbReference>
<evidence type="ECO:0000259" key="1">
    <source>
        <dbReference type="PROSITE" id="PS50181"/>
    </source>
</evidence>
<organism evidence="2 3">
    <name type="scientific">Cylindrobasidium torrendii FP15055 ss-10</name>
    <dbReference type="NCBI Taxonomy" id="1314674"/>
    <lineage>
        <taxon>Eukaryota</taxon>
        <taxon>Fungi</taxon>
        <taxon>Dikarya</taxon>
        <taxon>Basidiomycota</taxon>
        <taxon>Agaricomycotina</taxon>
        <taxon>Agaricomycetes</taxon>
        <taxon>Agaricomycetidae</taxon>
        <taxon>Agaricales</taxon>
        <taxon>Marasmiineae</taxon>
        <taxon>Physalacriaceae</taxon>
        <taxon>Cylindrobasidium</taxon>
    </lineage>
</organism>
<accession>A0A0D7BI50</accession>
<dbReference type="SUPFAM" id="SSF81383">
    <property type="entry name" value="F-box domain"/>
    <property type="match status" value="1"/>
</dbReference>
<gene>
    <name evidence="2" type="ORF">CYLTODRAFT_420225</name>
</gene>
<dbReference type="InterPro" id="IPR001810">
    <property type="entry name" value="F-box_dom"/>
</dbReference>
<evidence type="ECO:0000313" key="3">
    <source>
        <dbReference type="Proteomes" id="UP000054007"/>
    </source>
</evidence>
<feature type="domain" description="F-box" evidence="1">
    <location>
        <begin position="31"/>
        <end position="81"/>
    </location>
</feature>
<dbReference type="OrthoDB" id="2322499at2759"/>
<name>A0A0D7BI50_9AGAR</name>
<dbReference type="Pfam" id="PF00646">
    <property type="entry name" value="F-box"/>
    <property type="match status" value="1"/>
</dbReference>
<reference evidence="2 3" key="1">
    <citation type="journal article" date="2015" name="Fungal Genet. Biol.">
        <title>Evolution of novel wood decay mechanisms in Agaricales revealed by the genome sequences of Fistulina hepatica and Cylindrobasidium torrendii.</title>
        <authorList>
            <person name="Floudas D."/>
            <person name="Held B.W."/>
            <person name="Riley R."/>
            <person name="Nagy L.G."/>
            <person name="Koehler G."/>
            <person name="Ransdell A.S."/>
            <person name="Younus H."/>
            <person name="Chow J."/>
            <person name="Chiniquy J."/>
            <person name="Lipzen A."/>
            <person name="Tritt A."/>
            <person name="Sun H."/>
            <person name="Haridas S."/>
            <person name="LaButti K."/>
            <person name="Ohm R.A."/>
            <person name="Kues U."/>
            <person name="Blanchette R.A."/>
            <person name="Grigoriev I.V."/>
            <person name="Minto R.E."/>
            <person name="Hibbett D.S."/>
        </authorList>
    </citation>
    <scope>NUCLEOTIDE SEQUENCE [LARGE SCALE GENOMIC DNA]</scope>
    <source>
        <strain evidence="2 3">FP15055 ss-10</strain>
    </source>
</reference>
<sequence length="503" mass="57175">MARTCGAPAKRRRYASLKSITSNFDTPIANFRPLDSLPLEIFFEIIGWLEPPQLLKLSMVSHSFRTALCNSRHASHIWSESRSLIDQPKPALGMSELEWAQLCFVKACSVCGTREKANAPDFYLRKRLCRDCKRFDYPWKITFKHSPFLGTLFTTPAGSRSKYLLVDLDAVNAQWDASPDERSKALYLQGRREYVEAHTDTQHAAQAHAWMKRYDAKQDFAKFVQCNRRFKAVISHLHNSEYRADLANPRGQTYQALRKHPSVWLKAPLTDEEWQRIKDDVIQTLETTTVSGRTRIMLDLRTKEAEATNVQYCVPLIPGPADWLALPVIKSVIQSNFPDVQTIIAPSQGSVDSTNVFSTHLREETWAWQARVRSDLQDMYADHPSRSGFPFSLSEYVSLARAAVVCNDCDKPLFWPEAFTHSCNINITSGKAMRITGEKTWEKRNFSVNMALISLIERFTMNVDICASVEALDGMGDSLKSFCGLCARIMGWRDAVRSALLKS</sequence>
<dbReference type="AlphaFoldDB" id="A0A0D7BI50"/>
<dbReference type="STRING" id="1314674.A0A0D7BI50"/>
<dbReference type="EMBL" id="KN880476">
    <property type="protein sequence ID" value="KIY69905.1"/>
    <property type="molecule type" value="Genomic_DNA"/>
</dbReference>
<dbReference type="SMART" id="SM00256">
    <property type="entry name" value="FBOX"/>
    <property type="match status" value="1"/>
</dbReference>
<evidence type="ECO:0000313" key="2">
    <source>
        <dbReference type="EMBL" id="KIY69905.1"/>
    </source>
</evidence>
<protein>
    <recommendedName>
        <fullName evidence="1">F-box domain-containing protein</fullName>
    </recommendedName>
</protein>
<dbReference type="InterPro" id="IPR036047">
    <property type="entry name" value="F-box-like_dom_sf"/>
</dbReference>
<dbReference type="PROSITE" id="PS50181">
    <property type="entry name" value="FBOX"/>
    <property type="match status" value="1"/>
</dbReference>